<dbReference type="RefSeq" id="XP_002637683.1">
    <property type="nucleotide sequence ID" value="XM_002637637.1"/>
</dbReference>
<dbReference type="SUPFAM" id="SSF49265">
    <property type="entry name" value="Fibronectin type III"/>
    <property type="match status" value="1"/>
</dbReference>
<evidence type="ECO:0000256" key="2">
    <source>
        <dbReference type="ARBA" id="ARBA00023157"/>
    </source>
</evidence>
<keyword evidence="3" id="KW-1133">Transmembrane helix</keyword>
<keyword evidence="1" id="KW-0677">Repeat</keyword>
<dbReference type="InterPro" id="IPR013783">
    <property type="entry name" value="Ig-like_fold"/>
</dbReference>
<reference evidence="4 5" key="1">
    <citation type="journal article" date="2003" name="PLoS Biol.">
        <title>The genome sequence of Caenorhabditis briggsae: a platform for comparative genomics.</title>
        <authorList>
            <person name="Stein L.D."/>
            <person name="Bao Z."/>
            <person name="Blasiar D."/>
            <person name="Blumenthal T."/>
            <person name="Brent M.R."/>
            <person name="Chen N."/>
            <person name="Chinwalla A."/>
            <person name="Clarke L."/>
            <person name="Clee C."/>
            <person name="Coghlan A."/>
            <person name="Coulson A."/>
            <person name="D'Eustachio P."/>
            <person name="Fitch D.H."/>
            <person name="Fulton L.A."/>
            <person name="Fulton R.E."/>
            <person name="Griffiths-Jones S."/>
            <person name="Harris T.W."/>
            <person name="Hillier L.W."/>
            <person name="Kamath R."/>
            <person name="Kuwabara P.E."/>
            <person name="Mardis E.R."/>
            <person name="Marra M.A."/>
            <person name="Miner T.L."/>
            <person name="Minx P."/>
            <person name="Mullikin J.C."/>
            <person name="Plumb R.W."/>
            <person name="Rogers J."/>
            <person name="Schein J.E."/>
            <person name="Sohrmann M."/>
            <person name="Spieth J."/>
            <person name="Stajich J.E."/>
            <person name="Wei C."/>
            <person name="Willey D."/>
            <person name="Wilson R.K."/>
            <person name="Durbin R."/>
            <person name="Waterston R.H."/>
        </authorList>
    </citation>
    <scope>NUCLEOTIDE SEQUENCE [LARGE SCALE GENOMIC DNA]</scope>
    <source>
        <strain evidence="4 5">AF16</strain>
    </source>
</reference>
<dbReference type="CTD" id="8579679"/>
<dbReference type="eggNOG" id="KOG3510">
    <property type="taxonomic scope" value="Eukaryota"/>
</dbReference>
<evidence type="ECO:0000313" key="5">
    <source>
        <dbReference type="Proteomes" id="UP000008549"/>
    </source>
</evidence>
<dbReference type="WormBase" id="CBG11546">
    <property type="protein sequence ID" value="CBP17218"/>
    <property type="gene ID" value="WBGene00032651"/>
</dbReference>
<dbReference type="PANTHER" id="PTHR24051">
    <property type="entry name" value="SUSHI DOMAIN-CONTAINING PROTEIN 1"/>
    <property type="match status" value="1"/>
</dbReference>
<dbReference type="PANTHER" id="PTHR24051:SF9">
    <property type="entry name" value="FIBRONECTIN TYPE-III DOMAIN-CONTAINING PROTEIN"/>
    <property type="match status" value="1"/>
</dbReference>
<dbReference type="CDD" id="cd00063">
    <property type="entry name" value="FN3"/>
    <property type="match status" value="2"/>
</dbReference>
<reference evidence="4 5" key="2">
    <citation type="journal article" date="2011" name="PLoS Genet.">
        <title>Caenorhabditis briggsae recombinant inbred line genotypes reveal inter-strain incompatibility and the evolution of recombination.</title>
        <authorList>
            <person name="Ross J.A."/>
            <person name="Koboldt D.C."/>
            <person name="Staisch J.E."/>
            <person name="Chamberlin H.M."/>
            <person name="Gupta B.P."/>
            <person name="Miller R.D."/>
            <person name="Baird S.E."/>
            <person name="Haag E.S."/>
        </authorList>
    </citation>
    <scope>NUCLEOTIDE SEQUENCE [LARGE SCALE GENOMIC DNA]</scope>
    <source>
        <strain evidence="4 5">AF16</strain>
    </source>
</reference>
<evidence type="ECO:0000256" key="1">
    <source>
        <dbReference type="ARBA" id="ARBA00022737"/>
    </source>
</evidence>
<dbReference type="Proteomes" id="UP000008549">
    <property type="component" value="Unassembled WGS sequence"/>
</dbReference>
<keyword evidence="3" id="KW-0472">Membrane</keyword>
<evidence type="ECO:0000256" key="3">
    <source>
        <dbReference type="SAM" id="Phobius"/>
    </source>
</evidence>
<keyword evidence="2" id="KW-1015">Disulfide bond</keyword>
<proteinExistence type="predicted"/>
<evidence type="ECO:0000313" key="6">
    <source>
        <dbReference type="WormBase" id="CBG11546"/>
    </source>
</evidence>
<keyword evidence="3" id="KW-0812">Transmembrane</keyword>
<dbReference type="InParanoid" id="A8XDG4"/>
<dbReference type="KEGG" id="cbr:CBG_11546"/>
<dbReference type="HOGENOM" id="CLU_842604_0_0_1"/>
<feature type="transmembrane region" description="Helical" evidence="3">
    <location>
        <begin position="249"/>
        <end position="274"/>
    </location>
</feature>
<dbReference type="InterPro" id="IPR036116">
    <property type="entry name" value="FN3_sf"/>
</dbReference>
<dbReference type="InterPro" id="IPR003961">
    <property type="entry name" value="FN3_dom"/>
</dbReference>
<name>A8XDG4_CAEBR</name>
<keyword evidence="5" id="KW-1185">Reference proteome</keyword>
<dbReference type="AlphaFoldDB" id="A8XDG4"/>
<gene>
    <name evidence="4 6" type="ORF">CBG11546</name>
    <name evidence="4" type="ORF">CBG_11546</name>
</gene>
<dbReference type="EMBL" id="HE600985">
    <property type="protein sequence ID" value="CAP30683.1"/>
    <property type="molecule type" value="Genomic_DNA"/>
</dbReference>
<protein>
    <submittedName>
        <fullName evidence="4">Protein CBG11546</fullName>
    </submittedName>
</protein>
<dbReference type="GeneID" id="8579679"/>
<dbReference type="Gene3D" id="2.60.40.10">
    <property type="entry name" value="Immunoglobulins"/>
    <property type="match status" value="2"/>
</dbReference>
<accession>A8XDG4</accession>
<dbReference type="InterPro" id="IPR051622">
    <property type="entry name" value="R-tyr_protein_phosphatases"/>
</dbReference>
<organism evidence="4 5">
    <name type="scientific">Caenorhabditis briggsae</name>
    <dbReference type="NCBI Taxonomy" id="6238"/>
    <lineage>
        <taxon>Eukaryota</taxon>
        <taxon>Metazoa</taxon>
        <taxon>Ecdysozoa</taxon>
        <taxon>Nematoda</taxon>
        <taxon>Chromadorea</taxon>
        <taxon>Rhabditida</taxon>
        <taxon>Rhabditina</taxon>
        <taxon>Rhabditomorpha</taxon>
        <taxon>Rhabditoidea</taxon>
        <taxon>Rhabditidae</taxon>
        <taxon>Peloderinae</taxon>
        <taxon>Caenorhabditis</taxon>
    </lineage>
</organism>
<evidence type="ECO:0000313" key="4">
    <source>
        <dbReference type="EMBL" id="CAP30683.1"/>
    </source>
</evidence>
<sequence>MAARSYRLDSNGPEKRIYRSILDSTSCPRSSGHHFVITQHLVKVYDLSGNMSTNKRSISVPIPLTRLQIDGLKPATAYNVTVQAGTSYGYGNKVWCAYATLDTDEANILKLRARTPNSLTVYWPANWLTKATSKFTIKAKTIHSPTGIFKEIENSAIGEPGKAHEFVVDNLLPSSTYNITITTIGDGKVYGGYVNYPLRSEKDPRWTLIPVTQSENEMIEPHLKTCGFNEQGSFNCDMTLSEVLTHIPIVLVSAGFLILILVIFFICLAIFCFLRNSCQEKPGVEESALMYYRSDSPNTISTCREYRKIERREFNASDMEERMRFRDHEN</sequence>